<dbReference type="InterPro" id="IPR011008">
    <property type="entry name" value="Dimeric_a/b-barrel"/>
</dbReference>
<evidence type="ECO:0000313" key="2">
    <source>
        <dbReference type="Proteomes" id="UP000001816"/>
    </source>
</evidence>
<dbReference type="InterPro" id="IPR014910">
    <property type="entry name" value="YdhR"/>
</dbReference>
<sequence length="111" mass="12029">MERPQMSQPNRVYLYAEFQNSAPFTKAIWGDANPAMQTVPGLRSKTWLSGLNTQSVGGFYEFDSVENARAYAEGMLAGFAKAAGASLTVKLFDGDVVAEASRGMSSPYYAD</sequence>
<dbReference type="SUPFAM" id="SSF54909">
    <property type="entry name" value="Dimeric alpha+beta barrel"/>
    <property type="match status" value="1"/>
</dbReference>
<reference evidence="1 2" key="1">
    <citation type="journal article" date="2001" name="Proc. Natl. Acad. Sci. U.S.A.">
        <title>Complete genome sequence of Caulobacter crescentus.</title>
        <authorList>
            <person name="Nierman W.C."/>
            <person name="Feldblyum T.V."/>
            <person name="Laub M.T."/>
            <person name="Paulsen I.T."/>
            <person name="Nelson K.E."/>
            <person name="Eisen J.A."/>
            <person name="Heidelberg J.F."/>
            <person name="Alley M.R."/>
            <person name="Ohta N."/>
            <person name="Maddock J.R."/>
            <person name="Potocka I."/>
            <person name="Nelson W.C."/>
            <person name="Newton A."/>
            <person name="Stephens C."/>
            <person name="Phadke N.D."/>
            <person name="Ely B."/>
            <person name="DeBoy R.T."/>
            <person name="Dodson R.J."/>
            <person name="Durkin A.S."/>
            <person name="Gwinn M.L."/>
            <person name="Haft D.H."/>
            <person name="Kolonay J.F."/>
            <person name="Smit J."/>
            <person name="Craven M.B."/>
            <person name="Khouri H."/>
            <person name="Shetty J."/>
            <person name="Berry K."/>
            <person name="Utterback T."/>
            <person name="Tran K."/>
            <person name="Wolf A."/>
            <person name="Vamathevan J."/>
            <person name="Ermolaeva M."/>
            <person name="White O."/>
            <person name="Salzberg S.L."/>
            <person name="Venter J.C."/>
            <person name="Shapiro L."/>
            <person name="Fraser C.M."/>
        </authorList>
    </citation>
    <scope>NUCLEOTIDE SEQUENCE [LARGE SCALE GENOMIC DNA]</scope>
    <source>
        <strain evidence="2">ATCC 19089 / CB15</strain>
    </source>
</reference>
<name>Q9A791_CAUVC</name>
<dbReference type="KEGG" id="ccr:CC_1835"/>
<evidence type="ECO:0000313" key="1">
    <source>
        <dbReference type="EMBL" id="AAK23810.1"/>
    </source>
</evidence>
<dbReference type="EnsemblBacteria" id="AAK23810">
    <property type="protein sequence ID" value="AAK23810"/>
    <property type="gene ID" value="CC_1835"/>
</dbReference>
<dbReference type="EMBL" id="AE005673">
    <property type="protein sequence ID" value="AAK23810.1"/>
    <property type="molecule type" value="Genomic_DNA"/>
</dbReference>
<dbReference type="PIR" id="F87476">
    <property type="entry name" value="F87476"/>
</dbReference>
<gene>
    <name evidence="1" type="ordered locus">CC_1835</name>
</gene>
<dbReference type="AlphaFoldDB" id="Q9A791"/>
<accession>Q9A791</accession>
<proteinExistence type="predicted"/>
<dbReference type="PATRIC" id="fig|190650.5.peg.1853"/>
<dbReference type="STRING" id="190650.CC_1835"/>
<organism evidence="1 2">
    <name type="scientific">Caulobacter vibrioides (strain ATCC 19089 / CIP 103742 / CB 15)</name>
    <name type="common">Caulobacter crescentus</name>
    <dbReference type="NCBI Taxonomy" id="190650"/>
    <lineage>
        <taxon>Bacteria</taxon>
        <taxon>Pseudomonadati</taxon>
        <taxon>Pseudomonadota</taxon>
        <taxon>Alphaproteobacteria</taxon>
        <taxon>Caulobacterales</taxon>
        <taxon>Caulobacteraceae</taxon>
        <taxon>Caulobacter</taxon>
    </lineage>
</organism>
<dbReference type="Gene3D" id="3.30.70.100">
    <property type="match status" value="1"/>
</dbReference>
<dbReference type="HOGENOM" id="CLU_2083068_0_0_5"/>
<dbReference type="Proteomes" id="UP000001816">
    <property type="component" value="Chromosome"/>
</dbReference>
<dbReference type="eggNOG" id="ENOG5031QR6">
    <property type="taxonomic scope" value="Bacteria"/>
</dbReference>
<dbReference type="Pfam" id="PF08803">
    <property type="entry name" value="ydhR"/>
    <property type="match status" value="1"/>
</dbReference>
<dbReference type="SMR" id="Q9A791"/>
<keyword evidence="2" id="KW-1185">Reference proteome</keyword>
<dbReference type="BioCyc" id="CAULO:CC1835-MONOMER"/>
<protein>
    <submittedName>
        <fullName evidence="1">Uncharacterized protein</fullName>
    </submittedName>
</protein>